<dbReference type="SUPFAM" id="SSF53474">
    <property type="entry name" value="alpha/beta-Hydrolases"/>
    <property type="match status" value="1"/>
</dbReference>
<dbReference type="Gene3D" id="3.40.50.1820">
    <property type="entry name" value="alpha/beta hydrolase"/>
    <property type="match status" value="1"/>
</dbReference>
<dbReference type="InterPro" id="IPR029058">
    <property type="entry name" value="AB_hydrolase_fold"/>
</dbReference>
<sequence>MPLSCSLLTSPRTEFLSPYTRPFSAPFSVVHELEWGKCQLGRRGFMLKGIVASGATVAASSSVLTEPVKGVDRLPFKPEGYNYWTWQGHKIHYVVQGEGFPIVLIHGFGASAFHWRYNIPELAKQYKVYAIDLLGFGWSEKALIEYDAMIWRNQVVDFLKEVVGEPAVLVGNSLGGFTALVSAAGLPEQVAGVVLLNSAGQFGDPNENASEIEETAFQKVILKPLKEIFQRVVLGFLFWQAKQPARIESVLKSVYVNTSNVDDYLVETIKTPAADPNAGEVYYRLMTRFMMNQTRYTLNSVLSKLSCPLLLLWGDLDPWVGPTKAARIKEFYPNTSVVNLQAGHCPHDEVPELVNKALLDWLTEVVPQT</sequence>
<evidence type="ECO:0000313" key="2">
    <source>
        <dbReference type="EMBL" id="KAK4773715.1"/>
    </source>
</evidence>
<reference evidence="2 3" key="1">
    <citation type="journal article" date="2023" name="Hortic Res">
        <title>Pangenome of water caltrop reveals structural variations and asymmetric subgenome divergence after allopolyploidization.</title>
        <authorList>
            <person name="Zhang X."/>
            <person name="Chen Y."/>
            <person name="Wang L."/>
            <person name="Yuan Y."/>
            <person name="Fang M."/>
            <person name="Shi L."/>
            <person name="Lu R."/>
            <person name="Comes H.P."/>
            <person name="Ma Y."/>
            <person name="Chen Y."/>
            <person name="Huang G."/>
            <person name="Zhou Y."/>
            <person name="Zheng Z."/>
            <person name="Qiu Y."/>
        </authorList>
    </citation>
    <scope>NUCLEOTIDE SEQUENCE [LARGE SCALE GENOMIC DNA]</scope>
    <source>
        <tissue evidence="2">Roots</tissue>
    </source>
</reference>
<dbReference type="Proteomes" id="UP001345219">
    <property type="component" value="Chromosome 22"/>
</dbReference>
<gene>
    <name evidence="2" type="ORF">SAY87_028734</name>
</gene>
<dbReference type="PANTHER" id="PTHR46438">
    <property type="entry name" value="ALPHA/BETA-HYDROLASES SUPERFAMILY PROTEIN"/>
    <property type="match status" value="1"/>
</dbReference>
<dbReference type="AlphaFoldDB" id="A0AAN7KVF4"/>
<comment type="caution">
    <text evidence="2">The sequence shown here is derived from an EMBL/GenBank/DDBJ whole genome shotgun (WGS) entry which is preliminary data.</text>
</comment>
<dbReference type="PANTHER" id="PTHR46438:SF2">
    <property type="entry name" value="ALPHA_BETA-HYDROLASES SUPERFAMILY PROTEIN"/>
    <property type="match status" value="1"/>
</dbReference>
<name>A0AAN7KVF4_9MYRT</name>
<accession>A0AAN7KVF4</accession>
<feature type="domain" description="AB hydrolase-1" evidence="1">
    <location>
        <begin position="102"/>
        <end position="356"/>
    </location>
</feature>
<dbReference type="PRINTS" id="PR00111">
    <property type="entry name" value="ABHYDROLASE"/>
</dbReference>
<dbReference type="EMBL" id="JAXIOK010000004">
    <property type="protein sequence ID" value="KAK4773715.1"/>
    <property type="molecule type" value="Genomic_DNA"/>
</dbReference>
<evidence type="ECO:0000259" key="1">
    <source>
        <dbReference type="Pfam" id="PF12697"/>
    </source>
</evidence>
<dbReference type="InterPro" id="IPR000073">
    <property type="entry name" value="AB_hydrolase_1"/>
</dbReference>
<proteinExistence type="predicted"/>
<evidence type="ECO:0000313" key="3">
    <source>
        <dbReference type="Proteomes" id="UP001345219"/>
    </source>
</evidence>
<dbReference type="Pfam" id="PF12697">
    <property type="entry name" value="Abhydrolase_6"/>
    <property type="match status" value="1"/>
</dbReference>
<protein>
    <recommendedName>
        <fullName evidence="1">AB hydrolase-1 domain-containing protein</fullName>
    </recommendedName>
</protein>
<keyword evidence="3" id="KW-1185">Reference proteome</keyword>
<dbReference type="FunFam" id="3.40.50.1820:FF:000150">
    <property type="entry name" value="Alpha/beta fold hydrolase"/>
    <property type="match status" value="1"/>
</dbReference>
<dbReference type="GO" id="GO:0009507">
    <property type="term" value="C:chloroplast"/>
    <property type="evidence" value="ECO:0007669"/>
    <property type="project" value="TreeGrafter"/>
</dbReference>
<organism evidence="2 3">
    <name type="scientific">Trapa incisa</name>
    <dbReference type="NCBI Taxonomy" id="236973"/>
    <lineage>
        <taxon>Eukaryota</taxon>
        <taxon>Viridiplantae</taxon>
        <taxon>Streptophyta</taxon>
        <taxon>Embryophyta</taxon>
        <taxon>Tracheophyta</taxon>
        <taxon>Spermatophyta</taxon>
        <taxon>Magnoliopsida</taxon>
        <taxon>eudicotyledons</taxon>
        <taxon>Gunneridae</taxon>
        <taxon>Pentapetalae</taxon>
        <taxon>rosids</taxon>
        <taxon>malvids</taxon>
        <taxon>Myrtales</taxon>
        <taxon>Lythraceae</taxon>
        <taxon>Trapa</taxon>
    </lineage>
</organism>